<evidence type="ECO:0000313" key="4">
    <source>
        <dbReference type="Proteomes" id="UP001470230"/>
    </source>
</evidence>
<sequence length="377" mass="44407">MSRLQTKTRNEQAFTRSMPAPIQTFDEFQSSRREKMEQVSNDLIAKKEQTVRDMQDHLKDLMVQLGAANSDLADEERDFLSKKENLLTQLKRIKAGADTRFSQARMEHLSRLEALQREHNENLDQIQISMQQLAQQPQNVEEDPRLAETQSRLKTFEENLRKYKQSTIPPPEDDLSLDNEDDNLYINRIQQLESQKRDILQSIKEDEHTSQSRIMELTMVLDEQDGQFQSEIEEVQEKMARKEEQYKSQLTKLYAELDKIRQRRETTLANRQEKIQALQAQIDRVEGEFRQKLKDASRIADKLKTTLMNANLRKTQQLEIERKRSAEQRQLLEESFSLKQQTFTIQKELQKAKEESAVLRRELSAKIGPRRTASLFL</sequence>
<name>A0ABR2KAR6_9EUKA</name>
<evidence type="ECO:0000256" key="2">
    <source>
        <dbReference type="SAM" id="MobiDB-lite"/>
    </source>
</evidence>
<comment type="caution">
    <text evidence="3">The sequence shown here is derived from an EMBL/GenBank/DDBJ whole genome shotgun (WGS) entry which is preliminary data.</text>
</comment>
<feature type="region of interest" description="Disordered" evidence="2">
    <location>
        <begin position="1"/>
        <end position="20"/>
    </location>
</feature>
<evidence type="ECO:0000256" key="1">
    <source>
        <dbReference type="SAM" id="Coils"/>
    </source>
</evidence>
<gene>
    <name evidence="3" type="ORF">M9Y10_039002</name>
</gene>
<evidence type="ECO:0000313" key="3">
    <source>
        <dbReference type="EMBL" id="KAK8887943.1"/>
    </source>
</evidence>
<feature type="compositionally biased region" description="Polar residues" evidence="2">
    <location>
        <begin position="1"/>
        <end position="15"/>
    </location>
</feature>
<feature type="coiled-coil region" evidence="1">
    <location>
        <begin position="44"/>
        <end position="78"/>
    </location>
</feature>
<dbReference type="EMBL" id="JAPFFF010000006">
    <property type="protein sequence ID" value="KAK8887943.1"/>
    <property type="molecule type" value="Genomic_DNA"/>
</dbReference>
<dbReference type="Proteomes" id="UP001470230">
    <property type="component" value="Unassembled WGS sequence"/>
</dbReference>
<organism evidence="3 4">
    <name type="scientific">Tritrichomonas musculus</name>
    <dbReference type="NCBI Taxonomy" id="1915356"/>
    <lineage>
        <taxon>Eukaryota</taxon>
        <taxon>Metamonada</taxon>
        <taxon>Parabasalia</taxon>
        <taxon>Tritrichomonadida</taxon>
        <taxon>Tritrichomonadidae</taxon>
        <taxon>Tritrichomonas</taxon>
    </lineage>
</organism>
<accession>A0ABR2KAR6</accession>
<keyword evidence="4" id="KW-1185">Reference proteome</keyword>
<reference evidence="3 4" key="1">
    <citation type="submission" date="2024-04" db="EMBL/GenBank/DDBJ databases">
        <title>Tritrichomonas musculus Genome.</title>
        <authorList>
            <person name="Alves-Ferreira E."/>
            <person name="Grigg M."/>
            <person name="Lorenzi H."/>
            <person name="Galac M."/>
        </authorList>
    </citation>
    <scope>NUCLEOTIDE SEQUENCE [LARGE SCALE GENOMIC DNA]</scope>
    <source>
        <strain evidence="3 4">EAF2021</strain>
    </source>
</reference>
<feature type="coiled-coil region" evidence="1">
    <location>
        <begin position="109"/>
        <end position="335"/>
    </location>
</feature>
<protein>
    <submittedName>
        <fullName evidence="3">Uncharacterized protein</fullName>
    </submittedName>
</protein>
<proteinExistence type="predicted"/>
<keyword evidence="1" id="KW-0175">Coiled coil</keyword>